<dbReference type="CDD" id="cd07562">
    <property type="entry name" value="Peptidase_S41_TRI"/>
    <property type="match status" value="1"/>
</dbReference>
<dbReference type="OrthoDB" id="8365150at2"/>
<feature type="domain" description="Tail specific protease" evidence="2">
    <location>
        <begin position="358"/>
        <end position="549"/>
    </location>
</feature>
<dbReference type="GO" id="GO:0006508">
    <property type="term" value="P:proteolysis"/>
    <property type="evidence" value="ECO:0007669"/>
    <property type="project" value="InterPro"/>
</dbReference>
<keyword evidence="4" id="KW-1185">Reference proteome</keyword>
<dbReference type="AlphaFoldDB" id="A0A3N7K2B6"/>
<reference evidence="3 4" key="2">
    <citation type="submission" date="2018-12" db="EMBL/GenBank/DDBJ databases">
        <title>Rhizobacter gummiphilus sp. nov., a rubber-degrading bacterium isolated from the soil of a botanical garden in Japan.</title>
        <authorList>
            <person name="Shunsuke S.S."/>
        </authorList>
    </citation>
    <scope>NUCLEOTIDE SEQUENCE [LARGE SCALE GENOMIC DNA]</scope>
    <source>
        <strain evidence="3 4">S-16</strain>
    </source>
</reference>
<dbReference type="Gene3D" id="3.30.750.44">
    <property type="match status" value="1"/>
</dbReference>
<dbReference type="EMBL" id="QUSW01000002">
    <property type="protein sequence ID" value="RQP25075.1"/>
    <property type="molecule type" value="Genomic_DNA"/>
</dbReference>
<comment type="caution">
    <text evidence="3">The sequence shown here is derived from an EMBL/GenBank/DDBJ whole genome shotgun (WGS) entry which is preliminary data.</text>
</comment>
<evidence type="ECO:0000313" key="4">
    <source>
        <dbReference type="Proteomes" id="UP000267464"/>
    </source>
</evidence>
<organism evidence="3 4">
    <name type="scientific">Piscinibacter terrae</name>
    <dbReference type="NCBI Taxonomy" id="2496871"/>
    <lineage>
        <taxon>Bacteria</taxon>
        <taxon>Pseudomonadati</taxon>
        <taxon>Pseudomonadota</taxon>
        <taxon>Betaproteobacteria</taxon>
        <taxon>Burkholderiales</taxon>
        <taxon>Sphaerotilaceae</taxon>
        <taxon>Piscinibacter</taxon>
    </lineage>
</organism>
<dbReference type="InterPro" id="IPR036034">
    <property type="entry name" value="PDZ_sf"/>
</dbReference>
<dbReference type="InterPro" id="IPR005151">
    <property type="entry name" value="Tail-specific_protease"/>
</dbReference>
<dbReference type="GO" id="GO:0008236">
    <property type="term" value="F:serine-type peptidase activity"/>
    <property type="evidence" value="ECO:0007669"/>
    <property type="project" value="InterPro"/>
</dbReference>
<evidence type="ECO:0000259" key="2">
    <source>
        <dbReference type="SMART" id="SM00245"/>
    </source>
</evidence>
<evidence type="ECO:0000313" key="3">
    <source>
        <dbReference type="EMBL" id="RQP25075.1"/>
    </source>
</evidence>
<feature type="signal peptide" evidence="1">
    <location>
        <begin position="1"/>
        <end position="20"/>
    </location>
</feature>
<reference evidence="3 4" key="1">
    <citation type="submission" date="2018-08" db="EMBL/GenBank/DDBJ databases">
        <authorList>
            <person name="Khan S.A."/>
            <person name="Jeon C.O."/>
            <person name="Chun B.H."/>
            <person name="Jeong S.E."/>
        </authorList>
    </citation>
    <scope>NUCLEOTIDE SEQUENCE [LARGE SCALE GENOMIC DNA]</scope>
    <source>
        <strain evidence="3 4">S-16</strain>
    </source>
</reference>
<dbReference type="PROSITE" id="PS51257">
    <property type="entry name" value="PROKAR_LIPOPROTEIN"/>
    <property type="match status" value="1"/>
</dbReference>
<dbReference type="Pfam" id="PF03572">
    <property type="entry name" value="Peptidase_S41"/>
    <property type="match status" value="1"/>
</dbReference>
<dbReference type="SMART" id="SM00245">
    <property type="entry name" value="TSPc"/>
    <property type="match status" value="1"/>
</dbReference>
<dbReference type="Proteomes" id="UP000267464">
    <property type="component" value="Unassembled WGS sequence"/>
</dbReference>
<dbReference type="Gene3D" id="3.90.226.10">
    <property type="entry name" value="2-enoyl-CoA Hydratase, Chain A, domain 1"/>
    <property type="match status" value="1"/>
</dbReference>
<keyword evidence="1" id="KW-0732">Signal</keyword>
<gene>
    <name evidence="3" type="ORF">DZC73_09480</name>
</gene>
<protein>
    <recommendedName>
        <fullName evidence="2">Tail specific protease domain-containing protein</fullName>
    </recommendedName>
</protein>
<feature type="chain" id="PRO_5017949783" description="Tail specific protease domain-containing protein" evidence="1">
    <location>
        <begin position="21"/>
        <end position="572"/>
    </location>
</feature>
<dbReference type="Gene3D" id="2.30.42.10">
    <property type="match status" value="1"/>
</dbReference>
<accession>A0A3N7K2B6</accession>
<sequence length="572" mass="63078">MLNRIAFVLVGLLACSSAWSEASNPFQRDHAFDAGSPVVVESLSPIQVDNLLVLGKVWGFLKYHHPRVTAGELHWDYELLRVLPQVIAAEERAAAQGVMVRWVESLGPIPPCDPCLVPMPADVHLQAPLGWLHDERLLGSTLSRQLLYILDHRSAKAGQFYVTLAEAAKFPFFINEQPYAAVKWPDAGYQLLAAFRLWNAVEYWSPYRDLVGEDRDAMLRALIPRFALARDFSSYRLALMAMIAGLHDSHANLWSSEEAIPPAGRCWVPMHVRRIEGRWIVAAAAREGAAQTGGLAVGDEILSLDGRPLPELVDQWAATTGGSTQASLWRDVAHRVTRGDCVPLRMMVRRDGKDMTVQSPRVERLRDGEFEARDRPGPAFQVLAGDVAYLKLSAVKADDLPQQMRTAATTRGLVVDIRNYPAEFVPFALGQLLTGSRRPFVRFTHAVLAHPGMTVWSEPLELVPAQPRFAGKVAVLVDETSQSQAEYTAMALRAAGARIFGVATAGADGNISHLVFPGGLFTAISGLGVFYPDKTPTQRIGIVPDEVVEPTIQGIRQRRDETLEAALRWLQD</sequence>
<dbReference type="SUPFAM" id="SSF52096">
    <property type="entry name" value="ClpP/crotonase"/>
    <property type="match status" value="1"/>
</dbReference>
<dbReference type="RefSeq" id="WP_124539982.1">
    <property type="nucleotide sequence ID" value="NZ_QUSW01000002.1"/>
</dbReference>
<proteinExistence type="predicted"/>
<name>A0A3N7K2B6_9BURK</name>
<evidence type="ECO:0000256" key="1">
    <source>
        <dbReference type="SAM" id="SignalP"/>
    </source>
</evidence>
<dbReference type="InterPro" id="IPR029045">
    <property type="entry name" value="ClpP/crotonase-like_dom_sf"/>
</dbReference>